<dbReference type="Proteomes" id="UP000095209">
    <property type="component" value="Unassembled WGS sequence"/>
</dbReference>
<dbReference type="PIRSF" id="PIRSF021383">
    <property type="entry name" value="YunB"/>
    <property type="match status" value="1"/>
</dbReference>
<dbReference type="OrthoDB" id="1649278at2"/>
<proteinExistence type="predicted"/>
<dbReference type="EMBL" id="MJEH01000006">
    <property type="protein sequence ID" value="OEH93963.1"/>
    <property type="molecule type" value="Genomic_DNA"/>
</dbReference>
<accession>A0A1E5LIP7</accession>
<gene>
    <name evidence="2" type="ORF">BFG57_09965</name>
</gene>
<keyword evidence="1" id="KW-1133">Transmembrane helix</keyword>
<sequence>MARRRLRLKRRGPLPFRYVFLITFITFIILTFQGLWIINEGIKPALLNIAEAKTQQIANKAINQAFNKKLAEDLNVDQLVFIEKDSTGKVTSIGWNQRVVSTVLRETTYRVQEYLTQVEEGNIPDTGMPPDIDIEVDDPEKRRQGIVYEMPLGQATNNALLANLGPKVPVRFTAIGSVRPDVREEITSYGINNAKFKVFIHVEVDLRVVIPFAAKATTVSADIPVDIRIIQGDVPYLYNSGGSGTVNPSFIPPKDVR</sequence>
<evidence type="ECO:0000313" key="2">
    <source>
        <dbReference type="EMBL" id="OEH93963.1"/>
    </source>
</evidence>
<dbReference type="RefSeq" id="WP_069715931.1">
    <property type="nucleotide sequence ID" value="NZ_MJEH01000006.1"/>
</dbReference>
<keyword evidence="1" id="KW-0472">Membrane</keyword>
<dbReference type="STRING" id="1305675.BFG57_09965"/>
<dbReference type="NCBIfam" id="TIGR02832">
    <property type="entry name" value="spo_yunB"/>
    <property type="match status" value="1"/>
</dbReference>
<keyword evidence="3" id="KW-1185">Reference proteome</keyword>
<dbReference type="InterPro" id="IPR014197">
    <property type="entry name" value="Sporulation_prot_YunB"/>
</dbReference>
<comment type="caution">
    <text evidence="2">The sequence shown here is derived from an EMBL/GenBank/DDBJ whole genome shotgun (WGS) entry which is preliminary data.</text>
</comment>
<evidence type="ECO:0000313" key="3">
    <source>
        <dbReference type="Proteomes" id="UP000095209"/>
    </source>
</evidence>
<reference evidence="2 3" key="1">
    <citation type="submission" date="2016-08" db="EMBL/GenBank/DDBJ databases">
        <title>Genome of Bacillus solimangrovi GH2-4.</title>
        <authorList>
            <person name="Lim S."/>
            <person name="Kim B.-C."/>
        </authorList>
    </citation>
    <scope>NUCLEOTIDE SEQUENCE [LARGE SCALE GENOMIC DNA]</scope>
    <source>
        <strain evidence="2 3">GH2-4</strain>
    </source>
</reference>
<dbReference type="AlphaFoldDB" id="A0A1E5LIP7"/>
<name>A0A1E5LIP7_9BACI</name>
<dbReference type="Pfam" id="PF09560">
    <property type="entry name" value="Spore_YunB"/>
    <property type="match status" value="1"/>
</dbReference>
<evidence type="ECO:0000256" key="1">
    <source>
        <dbReference type="SAM" id="Phobius"/>
    </source>
</evidence>
<protein>
    <submittedName>
        <fullName evidence="2">Sporulation protein YunB</fullName>
    </submittedName>
</protein>
<feature type="transmembrane region" description="Helical" evidence="1">
    <location>
        <begin position="16"/>
        <end position="38"/>
    </location>
</feature>
<keyword evidence="1" id="KW-0812">Transmembrane</keyword>
<organism evidence="2 3">
    <name type="scientific">Bacillus solimangrovi</name>
    <dbReference type="NCBI Taxonomy" id="1305675"/>
    <lineage>
        <taxon>Bacteria</taxon>
        <taxon>Bacillati</taxon>
        <taxon>Bacillota</taxon>
        <taxon>Bacilli</taxon>
        <taxon>Bacillales</taxon>
        <taxon>Bacillaceae</taxon>
        <taxon>Bacillus</taxon>
    </lineage>
</organism>